<dbReference type="EMBL" id="KK115855">
    <property type="protein sequence ID" value="KFM66203.1"/>
    <property type="molecule type" value="Genomic_DNA"/>
</dbReference>
<reference evidence="1 2" key="1">
    <citation type="submission" date="2013-11" db="EMBL/GenBank/DDBJ databases">
        <title>Genome sequencing of Stegodyphus mimosarum.</title>
        <authorList>
            <person name="Bechsgaard J."/>
        </authorList>
    </citation>
    <scope>NUCLEOTIDE SEQUENCE [LARGE SCALE GENOMIC DNA]</scope>
</reference>
<evidence type="ECO:0000313" key="1">
    <source>
        <dbReference type="EMBL" id="KFM66203.1"/>
    </source>
</evidence>
<protein>
    <submittedName>
        <fullName evidence="1">Uncharacterized protein</fullName>
    </submittedName>
</protein>
<keyword evidence="2" id="KW-1185">Reference proteome</keyword>
<name>A0A087TM64_STEMI</name>
<dbReference type="AlphaFoldDB" id="A0A087TM64"/>
<accession>A0A087TM64</accession>
<feature type="non-terminal residue" evidence="1">
    <location>
        <position position="33"/>
    </location>
</feature>
<sequence length="33" mass="4011">MSKLPEELKLSTTLLNHKIFTENIKRMFKSIYR</sequence>
<gene>
    <name evidence="1" type="ORF">X975_22710</name>
</gene>
<evidence type="ECO:0000313" key="2">
    <source>
        <dbReference type="Proteomes" id="UP000054359"/>
    </source>
</evidence>
<proteinExistence type="predicted"/>
<organism evidence="1 2">
    <name type="scientific">Stegodyphus mimosarum</name>
    <name type="common">African social velvet spider</name>
    <dbReference type="NCBI Taxonomy" id="407821"/>
    <lineage>
        <taxon>Eukaryota</taxon>
        <taxon>Metazoa</taxon>
        <taxon>Ecdysozoa</taxon>
        <taxon>Arthropoda</taxon>
        <taxon>Chelicerata</taxon>
        <taxon>Arachnida</taxon>
        <taxon>Araneae</taxon>
        <taxon>Araneomorphae</taxon>
        <taxon>Entelegynae</taxon>
        <taxon>Eresoidea</taxon>
        <taxon>Eresidae</taxon>
        <taxon>Stegodyphus</taxon>
    </lineage>
</organism>
<dbReference type="Proteomes" id="UP000054359">
    <property type="component" value="Unassembled WGS sequence"/>
</dbReference>